<keyword evidence="1" id="KW-0472">Membrane</keyword>
<comment type="caution">
    <text evidence="2">The sequence shown here is derived from an EMBL/GenBank/DDBJ whole genome shotgun (WGS) entry which is preliminary data.</text>
</comment>
<name>A0A2P6PIL5_ROSCH</name>
<feature type="transmembrane region" description="Helical" evidence="1">
    <location>
        <begin position="215"/>
        <end position="236"/>
    </location>
</feature>
<gene>
    <name evidence="2" type="ORF">RchiOBHm_Chr7g0242931</name>
</gene>
<dbReference type="OMA" id="SIRSAEY"/>
<evidence type="ECO:0000313" key="2">
    <source>
        <dbReference type="EMBL" id="PRQ21771.1"/>
    </source>
</evidence>
<dbReference type="Proteomes" id="UP000238479">
    <property type="component" value="Chromosome 7"/>
</dbReference>
<organism evidence="2 3">
    <name type="scientific">Rosa chinensis</name>
    <name type="common">China rose</name>
    <dbReference type="NCBI Taxonomy" id="74649"/>
    <lineage>
        <taxon>Eukaryota</taxon>
        <taxon>Viridiplantae</taxon>
        <taxon>Streptophyta</taxon>
        <taxon>Embryophyta</taxon>
        <taxon>Tracheophyta</taxon>
        <taxon>Spermatophyta</taxon>
        <taxon>Magnoliopsida</taxon>
        <taxon>eudicotyledons</taxon>
        <taxon>Gunneridae</taxon>
        <taxon>Pentapetalae</taxon>
        <taxon>rosids</taxon>
        <taxon>fabids</taxon>
        <taxon>Rosales</taxon>
        <taxon>Rosaceae</taxon>
        <taxon>Rosoideae</taxon>
        <taxon>Rosoideae incertae sedis</taxon>
        <taxon>Rosa</taxon>
    </lineage>
</organism>
<dbReference type="AlphaFoldDB" id="A0A2P6PIL5"/>
<keyword evidence="1" id="KW-1133">Transmembrane helix</keyword>
<sequence>MSIEAQNHATDVPICLCILLEFYSLLGKVNSPLKNHIPDVLASGIIYLANGTYKIVPWDGKRVPDVIAKCNFIPEKVKGDVSPFGVWRKKQFEYRKAGVSTNESIRSAEYTRIWPYLITKRCKGKIYAELRDTLSQEDELNLASFLGEQLRYLHLLPHPPLDISIFSDIEQESDFPFTNGGMEAVPYKSNIPAEWDIFIRTLSKKKKNVSNYVDVYILPILLVTIAQTMTVVEFVLDHMCRCYCILHEENVLGAVFSLWDELKMAKSWEEVEQVVWGELIHVSLCWSQKLPQHCNTFKSRYL</sequence>
<dbReference type="Gramene" id="PRQ21771">
    <property type="protein sequence ID" value="PRQ21771"/>
    <property type="gene ID" value="RchiOBHm_Chr7g0242931"/>
</dbReference>
<protein>
    <submittedName>
        <fullName evidence="2">Uncharacterized protein</fullName>
    </submittedName>
</protein>
<keyword evidence="1" id="KW-0812">Transmembrane</keyword>
<dbReference type="EMBL" id="PDCK01000045">
    <property type="protein sequence ID" value="PRQ21771.1"/>
    <property type="molecule type" value="Genomic_DNA"/>
</dbReference>
<keyword evidence="3" id="KW-1185">Reference proteome</keyword>
<evidence type="ECO:0000256" key="1">
    <source>
        <dbReference type="SAM" id="Phobius"/>
    </source>
</evidence>
<accession>A0A2P6PIL5</accession>
<evidence type="ECO:0000313" key="3">
    <source>
        <dbReference type="Proteomes" id="UP000238479"/>
    </source>
</evidence>
<dbReference type="STRING" id="74649.A0A2P6PIL5"/>
<reference evidence="2 3" key="1">
    <citation type="journal article" date="2018" name="Nat. Genet.">
        <title>The Rosa genome provides new insights in the design of modern roses.</title>
        <authorList>
            <person name="Bendahmane M."/>
        </authorList>
    </citation>
    <scope>NUCLEOTIDE SEQUENCE [LARGE SCALE GENOMIC DNA]</scope>
    <source>
        <strain evidence="3">cv. Old Blush</strain>
    </source>
</reference>
<proteinExistence type="predicted"/>